<keyword evidence="2" id="KW-0238">DNA-binding</keyword>
<dbReference type="Pfam" id="PF01418">
    <property type="entry name" value="HTH_6"/>
    <property type="match status" value="1"/>
</dbReference>
<dbReference type="AlphaFoldDB" id="A0A1M5DU74"/>
<proteinExistence type="predicted"/>
<dbReference type="RefSeq" id="WP_072887983.1">
    <property type="nucleotide sequence ID" value="NZ_FQVW01000003.1"/>
</dbReference>
<dbReference type="InterPro" id="IPR036388">
    <property type="entry name" value="WH-like_DNA-bd_sf"/>
</dbReference>
<dbReference type="GO" id="GO:0097367">
    <property type="term" value="F:carbohydrate derivative binding"/>
    <property type="evidence" value="ECO:0007669"/>
    <property type="project" value="InterPro"/>
</dbReference>
<dbReference type="SUPFAM" id="SSF46689">
    <property type="entry name" value="Homeodomain-like"/>
    <property type="match status" value="1"/>
</dbReference>
<dbReference type="GO" id="GO:0003700">
    <property type="term" value="F:DNA-binding transcription factor activity"/>
    <property type="evidence" value="ECO:0007669"/>
    <property type="project" value="InterPro"/>
</dbReference>
<reference evidence="6 7" key="1">
    <citation type="submission" date="2016-11" db="EMBL/GenBank/DDBJ databases">
        <authorList>
            <person name="Jaros S."/>
            <person name="Januszkiewicz K."/>
            <person name="Wedrychowicz H."/>
        </authorList>
    </citation>
    <scope>NUCLEOTIDE SEQUENCE [LARGE SCALE GENOMIC DNA]</scope>
    <source>
        <strain evidence="6 7">IBRC-M 10683</strain>
    </source>
</reference>
<evidence type="ECO:0000256" key="2">
    <source>
        <dbReference type="ARBA" id="ARBA00023125"/>
    </source>
</evidence>
<feature type="domain" description="SIS" evidence="5">
    <location>
        <begin position="127"/>
        <end position="263"/>
    </location>
</feature>
<evidence type="ECO:0000313" key="7">
    <source>
        <dbReference type="Proteomes" id="UP000183988"/>
    </source>
</evidence>
<dbReference type="Proteomes" id="UP000183988">
    <property type="component" value="Unassembled WGS sequence"/>
</dbReference>
<feature type="domain" description="HTH rpiR-type" evidence="4">
    <location>
        <begin position="4"/>
        <end position="80"/>
    </location>
</feature>
<name>A0A1M5DU74_9BACI</name>
<dbReference type="InterPro" id="IPR047640">
    <property type="entry name" value="RpiR-like"/>
</dbReference>
<dbReference type="Gene3D" id="1.10.10.10">
    <property type="entry name" value="Winged helix-like DNA-binding domain superfamily/Winged helix DNA-binding domain"/>
    <property type="match status" value="1"/>
</dbReference>
<dbReference type="PANTHER" id="PTHR30514">
    <property type="entry name" value="GLUCOKINASE"/>
    <property type="match status" value="1"/>
</dbReference>
<evidence type="ECO:0000256" key="1">
    <source>
        <dbReference type="ARBA" id="ARBA00023015"/>
    </source>
</evidence>
<dbReference type="Pfam" id="PF01380">
    <property type="entry name" value="SIS"/>
    <property type="match status" value="1"/>
</dbReference>
<keyword evidence="3" id="KW-0804">Transcription</keyword>
<protein>
    <submittedName>
        <fullName evidence="6">Transcriptional regulator, RpiR family</fullName>
    </submittedName>
</protein>
<keyword evidence="7" id="KW-1185">Reference proteome</keyword>
<dbReference type="InterPro" id="IPR009057">
    <property type="entry name" value="Homeodomain-like_sf"/>
</dbReference>
<sequence>MTKANVINTITDKLPNMSKSQKKIATYILENPHSAPFLTVGKLAKLAQVSEATVVRFATFLGYSGYNELQQHMYDAVEKQLNTVERLQMSRSVYSETEKGIYEIFEDDIANIQTTMENLTLEDFQMAANYILGAKKIYIVANRSAVSLGTFLQYYLNIILGNSQLITSSESAFEQIYEINKDDVVIGVSFARYTVSTIDVVSHAHKKGSKIIAITDSLMSPINQYATVSLHASSKMPSFLDSFVAPLSIINALIAYIGKQRPKEVNDRLENLEKLWDEYHVFYQRRED</sequence>
<dbReference type="PROSITE" id="PS51464">
    <property type="entry name" value="SIS"/>
    <property type="match status" value="1"/>
</dbReference>
<dbReference type="GO" id="GO:0003677">
    <property type="term" value="F:DNA binding"/>
    <property type="evidence" value="ECO:0007669"/>
    <property type="project" value="UniProtKB-KW"/>
</dbReference>
<evidence type="ECO:0000259" key="5">
    <source>
        <dbReference type="PROSITE" id="PS51464"/>
    </source>
</evidence>
<accession>A0A1M5DU74</accession>
<dbReference type="PROSITE" id="PS51071">
    <property type="entry name" value="HTH_RPIR"/>
    <property type="match status" value="1"/>
</dbReference>
<dbReference type="InterPro" id="IPR001347">
    <property type="entry name" value="SIS_dom"/>
</dbReference>
<dbReference type="CDD" id="cd05013">
    <property type="entry name" value="SIS_RpiR"/>
    <property type="match status" value="1"/>
</dbReference>
<dbReference type="PANTHER" id="PTHR30514:SF18">
    <property type="entry name" value="RPIR-FAMILY TRANSCRIPTIONAL REGULATOR"/>
    <property type="match status" value="1"/>
</dbReference>
<dbReference type="SUPFAM" id="SSF53697">
    <property type="entry name" value="SIS domain"/>
    <property type="match status" value="1"/>
</dbReference>
<dbReference type="GO" id="GO:1901135">
    <property type="term" value="P:carbohydrate derivative metabolic process"/>
    <property type="evidence" value="ECO:0007669"/>
    <property type="project" value="InterPro"/>
</dbReference>
<dbReference type="InterPro" id="IPR035472">
    <property type="entry name" value="RpiR-like_SIS"/>
</dbReference>
<evidence type="ECO:0000256" key="3">
    <source>
        <dbReference type="ARBA" id="ARBA00023163"/>
    </source>
</evidence>
<evidence type="ECO:0000313" key="6">
    <source>
        <dbReference type="EMBL" id="SHF70509.1"/>
    </source>
</evidence>
<dbReference type="STRING" id="930117.SAMN05216225_10037"/>
<organism evidence="6 7">
    <name type="scientific">Ornithinibacillus halophilus</name>
    <dbReference type="NCBI Taxonomy" id="930117"/>
    <lineage>
        <taxon>Bacteria</taxon>
        <taxon>Bacillati</taxon>
        <taxon>Bacillota</taxon>
        <taxon>Bacilli</taxon>
        <taxon>Bacillales</taxon>
        <taxon>Bacillaceae</taxon>
        <taxon>Ornithinibacillus</taxon>
    </lineage>
</organism>
<dbReference type="InterPro" id="IPR000281">
    <property type="entry name" value="HTH_RpiR"/>
</dbReference>
<dbReference type="EMBL" id="FQVW01000003">
    <property type="protein sequence ID" value="SHF70509.1"/>
    <property type="molecule type" value="Genomic_DNA"/>
</dbReference>
<evidence type="ECO:0000259" key="4">
    <source>
        <dbReference type="PROSITE" id="PS51071"/>
    </source>
</evidence>
<dbReference type="InterPro" id="IPR046348">
    <property type="entry name" value="SIS_dom_sf"/>
</dbReference>
<gene>
    <name evidence="6" type="ORF">SAMN05216225_10037</name>
</gene>
<dbReference type="OrthoDB" id="2930at2"/>
<keyword evidence="1" id="KW-0805">Transcription regulation</keyword>
<dbReference type="Gene3D" id="3.40.50.10490">
    <property type="entry name" value="Glucose-6-phosphate isomerase like protein, domain 1"/>
    <property type="match status" value="1"/>
</dbReference>